<dbReference type="RefSeq" id="WP_058500514.1">
    <property type="nucleotide sequence ID" value="NZ_CAAAJA010000015.1"/>
</dbReference>
<dbReference type="STRING" id="454.Lisr_0130"/>
<reference evidence="3 4" key="1">
    <citation type="submission" date="2015-11" db="EMBL/GenBank/DDBJ databases">
        <title>Genomic analysis of 38 Legionella species identifies large and diverse effector repertoires.</title>
        <authorList>
            <person name="Burstein D."/>
            <person name="Amaro F."/>
            <person name="Zusman T."/>
            <person name="Lifshitz Z."/>
            <person name="Cohen O."/>
            <person name="Gilbert J.A."/>
            <person name="Pupko T."/>
            <person name="Shuman H.A."/>
            <person name="Segal G."/>
        </authorList>
    </citation>
    <scope>NUCLEOTIDE SEQUENCE [LARGE SCALE GENOMIC DNA]</scope>
    <source>
        <strain evidence="3 4">Bercovier 4</strain>
    </source>
</reference>
<comment type="caution">
    <text evidence="3">The sequence shown here is derived from an EMBL/GenBank/DDBJ whole genome shotgun (WGS) entry which is preliminary data.</text>
</comment>
<protein>
    <submittedName>
        <fullName evidence="3">Lipase</fullName>
    </submittedName>
</protein>
<evidence type="ECO:0000259" key="2">
    <source>
        <dbReference type="Pfam" id="PF12697"/>
    </source>
</evidence>
<dbReference type="PIRSF" id="PIRSF017388">
    <property type="entry name" value="Esterase_lipase"/>
    <property type="match status" value="1"/>
</dbReference>
<dbReference type="PATRIC" id="fig|454.4.peg.138"/>
<dbReference type="InterPro" id="IPR000073">
    <property type="entry name" value="AB_hydrolase_1"/>
</dbReference>
<evidence type="ECO:0000313" key="3">
    <source>
        <dbReference type="EMBL" id="KTD34586.1"/>
    </source>
</evidence>
<dbReference type="OrthoDB" id="9786110at2"/>
<dbReference type="GO" id="GO:0052689">
    <property type="term" value="F:carboxylic ester hydrolase activity"/>
    <property type="evidence" value="ECO:0007669"/>
    <property type="project" value="InterPro"/>
</dbReference>
<gene>
    <name evidence="3" type="ORF">Lisr_0130</name>
</gene>
<feature type="active site" description="Charge relay system" evidence="1">
    <location>
        <position position="214"/>
    </location>
</feature>
<organism evidence="3 4">
    <name type="scientific">Legionella israelensis</name>
    <dbReference type="NCBI Taxonomy" id="454"/>
    <lineage>
        <taxon>Bacteria</taxon>
        <taxon>Pseudomonadati</taxon>
        <taxon>Pseudomonadota</taxon>
        <taxon>Gammaproteobacteria</taxon>
        <taxon>Legionellales</taxon>
        <taxon>Legionellaceae</taxon>
        <taxon>Legionella</taxon>
    </lineage>
</organism>
<evidence type="ECO:0000256" key="1">
    <source>
        <dbReference type="PIRSR" id="PIRSR017388-1"/>
    </source>
</evidence>
<feature type="domain" description="AB hydrolase-1" evidence="2">
    <location>
        <begin position="40"/>
        <end position="253"/>
    </location>
</feature>
<sequence>MKRDDFRHMRRGKQVAALKDSDLRFLKPVHYIGKEKNHALLMLHGFSSSPAVFRYMLPHLLNYDAIIAPVLPGHMDTIDAFSRVKAMDWLMSAEKICASLLQDYKQVDLLGFSLGGLIACYLSERFPFHRLYLFAPALALHLHVKAILKLARAFRWLGFCQVRNAAGNLLHEEHTEIAYRRLPLESIKELFVLIDEFRWQPPEYPIELFLGCHDIVVDNHKVSAFFSSLPNANIHWLKNSAHVLPMDNDFEEIIQYMNDQAQQPLLPMIK</sequence>
<feature type="active site" description="Nucleophile" evidence="1">
    <location>
        <position position="113"/>
    </location>
</feature>
<dbReference type="SUPFAM" id="SSF53474">
    <property type="entry name" value="alpha/beta-Hydrolases"/>
    <property type="match status" value="1"/>
</dbReference>
<keyword evidence="4" id="KW-1185">Reference proteome</keyword>
<dbReference type="InterPro" id="IPR029058">
    <property type="entry name" value="AB_hydrolase_fold"/>
</dbReference>
<accession>A0A0W0WQH6</accession>
<dbReference type="Pfam" id="PF12697">
    <property type="entry name" value="Abhydrolase_6"/>
    <property type="match status" value="1"/>
</dbReference>
<name>A0A0W0WQH6_9GAMM</name>
<dbReference type="Proteomes" id="UP000054761">
    <property type="component" value="Unassembled WGS sequence"/>
</dbReference>
<dbReference type="EMBL" id="LNYH01000004">
    <property type="protein sequence ID" value="KTD34586.1"/>
    <property type="molecule type" value="Genomic_DNA"/>
</dbReference>
<dbReference type="AlphaFoldDB" id="A0A0W0WQH6"/>
<dbReference type="InterPro" id="IPR012354">
    <property type="entry name" value="Esterase_lipase"/>
</dbReference>
<proteinExistence type="predicted"/>
<dbReference type="Gene3D" id="3.40.50.1820">
    <property type="entry name" value="alpha/beta hydrolase"/>
    <property type="match status" value="1"/>
</dbReference>
<feature type="active site" description="Charge relay system" evidence="1">
    <location>
        <position position="242"/>
    </location>
</feature>
<evidence type="ECO:0000313" key="4">
    <source>
        <dbReference type="Proteomes" id="UP000054761"/>
    </source>
</evidence>